<feature type="domain" description="NlpC/P60" evidence="6">
    <location>
        <begin position="208"/>
        <end position="331"/>
    </location>
</feature>
<dbReference type="AlphaFoldDB" id="A0A6G4CS07"/>
<keyword evidence="5" id="KW-0472">Membrane</keyword>
<dbReference type="Pfam" id="PF00877">
    <property type="entry name" value="NLPC_P60"/>
    <property type="match status" value="1"/>
</dbReference>
<keyword evidence="3" id="KW-0378">Hydrolase</keyword>
<keyword evidence="4" id="KW-0788">Thiol protease</keyword>
<dbReference type="Pfam" id="PF13702">
    <property type="entry name" value="Lysozyme_like"/>
    <property type="match status" value="1"/>
</dbReference>
<dbReference type="PROSITE" id="PS51935">
    <property type="entry name" value="NLPC_P60"/>
    <property type="match status" value="1"/>
</dbReference>
<protein>
    <submittedName>
        <fullName evidence="7">Peptidase P60</fullName>
    </submittedName>
</protein>
<evidence type="ECO:0000313" key="7">
    <source>
        <dbReference type="EMBL" id="NEZ76041.1"/>
    </source>
</evidence>
<dbReference type="InterPro" id="IPR000064">
    <property type="entry name" value="NLP_P60_dom"/>
</dbReference>
<dbReference type="EMBL" id="SGKT01000025">
    <property type="protein sequence ID" value="NEZ76041.1"/>
    <property type="molecule type" value="Genomic_DNA"/>
</dbReference>
<feature type="transmembrane region" description="Helical" evidence="5">
    <location>
        <begin position="6"/>
        <end position="27"/>
    </location>
</feature>
<accession>A0A6G4CS07</accession>
<reference evidence="7" key="1">
    <citation type="submission" date="2019-02" db="EMBL/GenBank/DDBJ databases">
        <title>Genome sequencing of Clostridium botulinum clinical isolates.</title>
        <authorList>
            <person name="Brunt J."/>
            <person name="Van Vliet A.H.M."/>
            <person name="Stringer S.C."/>
            <person name="Grant K.A."/>
            <person name="Carter A.C."/>
            <person name="Peck M.W."/>
        </authorList>
    </citation>
    <scope>NUCLEOTIDE SEQUENCE</scope>
    <source>
        <strain evidence="7">H114400598</strain>
    </source>
</reference>
<dbReference type="GO" id="GO:0008234">
    <property type="term" value="F:cysteine-type peptidase activity"/>
    <property type="evidence" value="ECO:0007669"/>
    <property type="project" value="UniProtKB-KW"/>
</dbReference>
<dbReference type="CDD" id="cd16891">
    <property type="entry name" value="CwlT-like"/>
    <property type="match status" value="1"/>
</dbReference>
<dbReference type="InterPro" id="IPR047194">
    <property type="entry name" value="CwlT-like_lysozyme"/>
</dbReference>
<dbReference type="SUPFAM" id="SSF53955">
    <property type="entry name" value="Lysozyme-like"/>
    <property type="match status" value="1"/>
</dbReference>
<evidence type="ECO:0000259" key="6">
    <source>
        <dbReference type="PROSITE" id="PS51935"/>
    </source>
</evidence>
<dbReference type="InterPro" id="IPR023346">
    <property type="entry name" value="Lysozyme-like_dom_sf"/>
</dbReference>
<gene>
    <name evidence="7" type="ORF">EXM56_12055</name>
</gene>
<sequence length="333" mass="37826">MKIKLITIFISIFLFIFGVILLFLPLISDEDHNGGMNQNIIGMNLSPEVLKFKPMVERYAKKYDVQEYINYLLAIMQVESGGTLVDVMQSSESLGLPPNTLGTEESIEQGCRYFSNLLKTSKEKGCDINSTIQAYNYGFGYLNYIQSNGKVHIYNLAENFAKNMAQGVRVTYTNPIAVDKNGGWRYKYGNQFYVELVLQYIGKSKFNDETVQTIINEALKYKGWKYVFGGANPNTSFDCSGLTQWCFKKVGINLPRTAQEQYDIMQHITLDQAKPGDLVFFYGTYNAGTYVTHVGIYVGNNKMYHAGNPIGYVDLTENYWQKHLIGAGRIKNR</sequence>
<dbReference type="GO" id="GO:0006508">
    <property type="term" value="P:proteolysis"/>
    <property type="evidence" value="ECO:0007669"/>
    <property type="project" value="UniProtKB-KW"/>
</dbReference>
<evidence type="ECO:0000256" key="1">
    <source>
        <dbReference type="ARBA" id="ARBA00007074"/>
    </source>
</evidence>
<comment type="similarity">
    <text evidence="1">Belongs to the peptidase C40 family.</text>
</comment>
<dbReference type="PANTHER" id="PTHR47053:SF5">
    <property type="entry name" value="BIFUNCTIONAL MURAMIDASE_DL-ENDOPEPTIDASE CWLT"/>
    <property type="match status" value="1"/>
</dbReference>
<comment type="caution">
    <text evidence="7">The sequence shown here is derived from an EMBL/GenBank/DDBJ whole genome shotgun (WGS) entry which is preliminary data.</text>
</comment>
<keyword evidence="2" id="KW-0645">Protease</keyword>
<keyword evidence="5" id="KW-0812">Transmembrane</keyword>
<evidence type="ECO:0000256" key="2">
    <source>
        <dbReference type="ARBA" id="ARBA00022670"/>
    </source>
</evidence>
<proteinExistence type="inferred from homology"/>
<organism evidence="7">
    <name type="scientific">Clostridium botulinum</name>
    <dbReference type="NCBI Taxonomy" id="1491"/>
    <lineage>
        <taxon>Bacteria</taxon>
        <taxon>Bacillati</taxon>
        <taxon>Bacillota</taxon>
        <taxon>Clostridia</taxon>
        <taxon>Eubacteriales</taxon>
        <taxon>Clostridiaceae</taxon>
        <taxon>Clostridium</taxon>
    </lineage>
</organism>
<dbReference type="PANTHER" id="PTHR47053">
    <property type="entry name" value="MUREIN DD-ENDOPEPTIDASE MEPH-RELATED"/>
    <property type="match status" value="1"/>
</dbReference>
<evidence type="ECO:0000256" key="3">
    <source>
        <dbReference type="ARBA" id="ARBA00022801"/>
    </source>
</evidence>
<dbReference type="InterPro" id="IPR038765">
    <property type="entry name" value="Papain-like_cys_pep_sf"/>
</dbReference>
<dbReference type="Gene3D" id="3.90.1720.10">
    <property type="entry name" value="endopeptidase domain like (from Nostoc punctiforme)"/>
    <property type="match status" value="1"/>
</dbReference>
<dbReference type="InterPro" id="IPR051202">
    <property type="entry name" value="Peptidase_C40"/>
</dbReference>
<evidence type="ECO:0000256" key="5">
    <source>
        <dbReference type="SAM" id="Phobius"/>
    </source>
</evidence>
<name>A0A6G4CS07_CLOBO</name>
<evidence type="ECO:0000256" key="4">
    <source>
        <dbReference type="ARBA" id="ARBA00022807"/>
    </source>
</evidence>
<keyword evidence="5" id="KW-1133">Transmembrane helix</keyword>
<dbReference type="Gene3D" id="1.10.530.10">
    <property type="match status" value="1"/>
</dbReference>
<dbReference type="SUPFAM" id="SSF54001">
    <property type="entry name" value="Cysteine proteinases"/>
    <property type="match status" value="1"/>
</dbReference>